<name>A0ABR2EET7_9ROSI</name>
<evidence type="ECO:0000313" key="1">
    <source>
        <dbReference type="EMBL" id="KAK8559019.1"/>
    </source>
</evidence>
<organism evidence="1 2">
    <name type="scientific">Hibiscus sabdariffa</name>
    <name type="common">roselle</name>
    <dbReference type="NCBI Taxonomy" id="183260"/>
    <lineage>
        <taxon>Eukaryota</taxon>
        <taxon>Viridiplantae</taxon>
        <taxon>Streptophyta</taxon>
        <taxon>Embryophyta</taxon>
        <taxon>Tracheophyta</taxon>
        <taxon>Spermatophyta</taxon>
        <taxon>Magnoliopsida</taxon>
        <taxon>eudicotyledons</taxon>
        <taxon>Gunneridae</taxon>
        <taxon>Pentapetalae</taxon>
        <taxon>rosids</taxon>
        <taxon>malvids</taxon>
        <taxon>Malvales</taxon>
        <taxon>Malvaceae</taxon>
        <taxon>Malvoideae</taxon>
        <taxon>Hibiscus</taxon>
    </lineage>
</organism>
<sequence length="66" mass="7160">MSTGREVMDFLSRKFSLKFSSCHGIVLVIFYSDEGLSGVQTGFARHHDSPLGAPISPKHVASAVRP</sequence>
<comment type="caution">
    <text evidence="1">The sequence shown here is derived from an EMBL/GenBank/DDBJ whole genome shotgun (WGS) entry which is preliminary data.</text>
</comment>
<gene>
    <name evidence="1" type="ORF">V6N12_042307</name>
</gene>
<evidence type="ECO:0000313" key="2">
    <source>
        <dbReference type="Proteomes" id="UP001472677"/>
    </source>
</evidence>
<protein>
    <submittedName>
        <fullName evidence="1">Uncharacterized protein</fullName>
    </submittedName>
</protein>
<dbReference type="EMBL" id="JBBPBM010000015">
    <property type="protein sequence ID" value="KAK8559019.1"/>
    <property type="molecule type" value="Genomic_DNA"/>
</dbReference>
<accession>A0ABR2EET7</accession>
<reference evidence="1 2" key="1">
    <citation type="journal article" date="2024" name="G3 (Bethesda)">
        <title>Genome assembly of Hibiscus sabdariffa L. provides insights into metabolisms of medicinal natural products.</title>
        <authorList>
            <person name="Kim T."/>
        </authorList>
    </citation>
    <scope>NUCLEOTIDE SEQUENCE [LARGE SCALE GENOMIC DNA]</scope>
    <source>
        <strain evidence="1">TK-2024</strain>
        <tissue evidence="1">Old leaves</tissue>
    </source>
</reference>
<dbReference type="Proteomes" id="UP001472677">
    <property type="component" value="Unassembled WGS sequence"/>
</dbReference>
<proteinExistence type="predicted"/>
<keyword evidence="2" id="KW-1185">Reference proteome</keyword>